<dbReference type="PROSITE" id="PS51359">
    <property type="entry name" value="COX5B_2"/>
    <property type="match status" value="1"/>
</dbReference>
<gene>
    <name evidence="17" type="ORF">GQ26_0420440</name>
</gene>
<evidence type="ECO:0000256" key="15">
    <source>
        <dbReference type="SAM" id="MobiDB-lite"/>
    </source>
</evidence>
<feature type="domain" description="Nephrocystin 3-like N-terminal" evidence="16">
    <location>
        <begin position="334"/>
        <end position="475"/>
    </location>
</feature>
<evidence type="ECO:0000256" key="11">
    <source>
        <dbReference type="ARBA" id="ARBA00031366"/>
    </source>
</evidence>
<dbReference type="GO" id="GO:0046872">
    <property type="term" value="F:metal ion binding"/>
    <property type="evidence" value="ECO:0007669"/>
    <property type="project" value="UniProtKB-KW"/>
</dbReference>
<evidence type="ECO:0000256" key="12">
    <source>
        <dbReference type="ARBA" id="ARBA00070613"/>
    </source>
</evidence>
<dbReference type="GO" id="GO:0006123">
    <property type="term" value="P:mitochondrial electron transport, cytochrome c to oxygen"/>
    <property type="evidence" value="ECO:0007669"/>
    <property type="project" value="InterPro"/>
</dbReference>
<feature type="binding site" evidence="13">
    <location>
        <position position="1074"/>
    </location>
    <ligand>
        <name>Zn(2+)</name>
        <dbReference type="ChEBI" id="CHEBI:29105"/>
    </ligand>
</feature>
<feature type="binding site" evidence="13">
    <location>
        <position position="1050"/>
    </location>
    <ligand>
        <name>Zn(2+)</name>
        <dbReference type="ChEBI" id="CHEBI:29105"/>
    </ligand>
</feature>
<dbReference type="PANTHER" id="PTHR10039">
    <property type="entry name" value="AMELOGENIN"/>
    <property type="match status" value="1"/>
</dbReference>
<evidence type="ECO:0000313" key="17">
    <source>
        <dbReference type="EMBL" id="KFX42647.1"/>
    </source>
</evidence>
<comment type="caution">
    <text evidence="17">The sequence shown here is derived from an EMBL/GenBank/DDBJ whole genome shotgun (WGS) entry which is preliminary data.</text>
</comment>
<comment type="pathway">
    <text evidence="2">Energy metabolism; oxidative phosphorylation.</text>
</comment>
<protein>
    <recommendedName>
        <fullName evidence="12">Cytochrome c oxidase subunit 4, mitochondrial</fullName>
    </recommendedName>
    <alternativeName>
        <fullName evidence="11">Cytochrome c oxidase polypeptide IV</fullName>
    </alternativeName>
</protein>
<dbReference type="InterPro" id="IPR036972">
    <property type="entry name" value="Cyt_c_oxidase_su5b_sf"/>
</dbReference>
<organism evidence="17">
    <name type="scientific">Talaromyces marneffei PM1</name>
    <dbReference type="NCBI Taxonomy" id="1077442"/>
    <lineage>
        <taxon>Eukaryota</taxon>
        <taxon>Fungi</taxon>
        <taxon>Dikarya</taxon>
        <taxon>Ascomycota</taxon>
        <taxon>Pezizomycotina</taxon>
        <taxon>Eurotiomycetes</taxon>
        <taxon>Eurotiomycetidae</taxon>
        <taxon>Eurotiales</taxon>
        <taxon>Trichocomaceae</taxon>
        <taxon>Talaromyces</taxon>
        <taxon>Talaromyces sect. Talaromyces</taxon>
    </lineage>
</organism>
<keyword evidence="10" id="KW-0472">Membrane</keyword>
<dbReference type="FunFam" id="2.60.11.10:FF:000003">
    <property type="entry name" value="Cytochrome c oxidase subunit IV"/>
    <property type="match status" value="1"/>
</dbReference>
<dbReference type="CDD" id="cd00924">
    <property type="entry name" value="Cyt_c_Oxidase_Vb"/>
    <property type="match status" value="1"/>
</dbReference>
<proteinExistence type="inferred from homology"/>
<evidence type="ECO:0000256" key="13">
    <source>
        <dbReference type="PIRSR" id="PIRSR602124-2"/>
    </source>
</evidence>
<dbReference type="InterPro" id="IPR002124">
    <property type="entry name" value="Cyt_c_oxidase_su5b"/>
</dbReference>
<evidence type="ECO:0000256" key="10">
    <source>
        <dbReference type="ARBA" id="ARBA00023136"/>
    </source>
</evidence>
<feature type="compositionally biased region" description="Acidic residues" evidence="15">
    <location>
        <begin position="289"/>
        <end position="303"/>
    </location>
</feature>
<keyword evidence="6" id="KW-0999">Mitochondrion inner membrane</keyword>
<keyword evidence="4 13" id="KW-0479">Metal-binding</keyword>
<dbReference type="InterPro" id="IPR027417">
    <property type="entry name" value="P-loop_NTPase"/>
</dbReference>
<reference evidence="17" key="1">
    <citation type="journal article" date="2014" name="PLoS Genet.">
        <title>Signature Gene Expression Reveals Novel Clues to the Molecular Mechanisms of Dimorphic Transition in Penicillium marneffei.</title>
        <authorList>
            <person name="Yang E."/>
            <person name="Wang G."/>
            <person name="Cai J."/>
            <person name="Woo P.C."/>
            <person name="Lau S.K."/>
            <person name="Yuen K.-Y."/>
            <person name="Chow W.-N."/>
            <person name="Lin X."/>
        </authorList>
    </citation>
    <scope>NUCLEOTIDE SEQUENCE [LARGE SCALE GENOMIC DNA]</scope>
    <source>
        <strain evidence="17">PM1</strain>
    </source>
</reference>
<keyword evidence="9" id="KW-0496">Mitochondrion</keyword>
<feature type="binding site" evidence="13">
    <location>
        <position position="1077"/>
    </location>
    <ligand>
        <name>Zn(2+)</name>
        <dbReference type="ChEBI" id="CHEBI:29105"/>
    </ligand>
</feature>
<feature type="region of interest" description="Disordered" evidence="15">
    <location>
        <begin position="261"/>
        <end position="306"/>
    </location>
</feature>
<comment type="subcellular location">
    <subcellularLocation>
        <location evidence="1">Mitochondrion inner membrane</location>
        <topology evidence="1">Peripheral membrane protein</topology>
        <orientation evidence="1">Matrix side</orientation>
    </subcellularLocation>
</comment>
<evidence type="ECO:0000256" key="4">
    <source>
        <dbReference type="ARBA" id="ARBA00022723"/>
    </source>
</evidence>
<dbReference type="SUPFAM" id="SSF52540">
    <property type="entry name" value="P-loop containing nucleoside triphosphate hydrolases"/>
    <property type="match status" value="1"/>
</dbReference>
<dbReference type="EMBL" id="JPOX01000042">
    <property type="protein sequence ID" value="KFX42647.1"/>
    <property type="molecule type" value="Genomic_DNA"/>
</dbReference>
<feature type="coiled-coil region" evidence="14">
    <location>
        <begin position="163"/>
        <end position="190"/>
    </location>
</feature>
<evidence type="ECO:0000256" key="7">
    <source>
        <dbReference type="ARBA" id="ARBA00022833"/>
    </source>
</evidence>
<evidence type="ECO:0000256" key="1">
    <source>
        <dbReference type="ARBA" id="ARBA00004443"/>
    </source>
</evidence>
<dbReference type="Gene3D" id="3.40.50.300">
    <property type="entry name" value="P-loop containing nucleotide triphosphate hydrolases"/>
    <property type="match status" value="1"/>
</dbReference>
<evidence type="ECO:0000256" key="5">
    <source>
        <dbReference type="ARBA" id="ARBA00022737"/>
    </source>
</evidence>
<accession>A0A093UQS9</accession>
<keyword evidence="7 13" id="KW-0862">Zinc</keyword>
<name>A0A093UQS9_TALMA</name>
<dbReference type="InterPro" id="IPR056884">
    <property type="entry name" value="NPHP3-like_N"/>
</dbReference>
<dbReference type="Pfam" id="PF24883">
    <property type="entry name" value="NPHP3_N"/>
    <property type="match status" value="1"/>
</dbReference>
<evidence type="ECO:0000256" key="6">
    <source>
        <dbReference type="ARBA" id="ARBA00022792"/>
    </source>
</evidence>
<feature type="compositionally biased region" description="Polar residues" evidence="15">
    <location>
        <begin position="270"/>
        <end position="281"/>
    </location>
</feature>
<evidence type="ECO:0000259" key="16">
    <source>
        <dbReference type="Pfam" id="PF24883"/>
    </source>
</evidence>
<dbReference type="HOGENOM" id="CLU_002341_5_1_1"/>
<feature type="binding site" evidence="13">
    <location>
        <position position="1058"/>
    </location>
    <ligand>
        <name>Zn(2+)</name>
        <dbReference type="ChEBI" id="CHEBI:29105"/>
    </ligand>
</feature>
<keyword evidence="8" id="KW-0809">Transit peptide</keyword>
<dbReference type="Pfam" id="PF01215">
    <property type="entry name" value="COX5B"/>
    <property type="match status" value="1"/>
</dbReference>
<evidence type="ECO:0000256" key="9">
    <source>
        <dbReference type="ARBA" id="ARBA00023128"/>
    </source>
</evidence>
<evidence type="ECO:0000256" key="14">
    <source>
        <dbReference type="SAM" id="Coils"/>
    </source>
</evidence>
<dbReference type="AlphaFoldDB" id="A0A093UQS9"/>
<evidence type="ECO:0000256" key="3">
    <source>
        <dbReference type="ARBA" id="ARBA00010292"/>
    </source>
</evidence>
<dbReference type="SUPFAM" id="SSF57802">
    <property type="entry name" value="Rubredoxin-like"/>
    <property type="match status" value="1"/>
</dbReference>
<keyword evidence="5" id="KW-0677">Repeat</keyword>
<comment type="similarity">
    <text evidence="3">Belongs to the cytochrome c oxidase subunit 5B family.</text>
</comment>
<dbReference type="GO" id="GO:0045277">
    <property type="term" value="C:respiratory chain complex IV"/>
    <property type="evidence" value="ECO:0007669"/>
    <property type="project" value="InterPro"/>
</dbReference>
<dbReference type="PANTHER" id="PTHR10039:SF5">
    <property type="entry name" value="NACHT DOMAIN-CONTAINING PROTEIN"/>
    <property type="match status" value="1"/>
</dbReference>
<dbReference type="GO" id="GO:0005743">
    <property type="term" value="C:mitochondrial inner membrane"/>
    <property type="evidence" value="ECO:0007669"/>
    <property type="project" value="UniProtKB-SubCell"/>
</dbReference>
<dbReference type="Gene3D" id="2.60.11.10">
    <property type="entry name" value="Cytochrome c oxidase, subunit Vb"/>
    <property type="match status" value="1"/>
</dbReference>
<keyword evidence="14" id="KW-0175">Coiled coil</keyword>
<evidence type="ECO:0000256" key="8">
    <source>
        <dbReference type="ARBA" id="ARBA00022946"/>
    </source>
</evidence>
<dbReference type="eggNOG" id="ENOG502SMA9">
    <property type="taxonomic scope" value="Eukaryota"/>
</dbReference>
<sequence>MDPVSAIGFAVTILTFVDFSWNLVKGSYQVYQSVTITTADNARLSTVLADLKKVTDAIQHDVKGNSPHLEDLRQLAAGCAELSLELSSILETLKKKEGNKVWRNLQAKWKHMKEVPVIEQRLNVYRLQLLLRLNLILSEQQSSVKSQLDEIQDSGLSLSAESLDNLTNLAKSVESLIQKLIKELSELVRRNDDKTISSLVEIRGSLSAILSQMEAIPKLNTAEECLLRRLSFPSMHSRLDTVSEAEMGTFAWLLEDEMDRNDEDSKTSSEAKAISNTSESSITHHVEANNEDTDSERDEEDSEISSTAEVIYSTDISSIEYSREQRSRQQVRRSFLGWLRSGGGIYHISGKAGSGKSTLMKFLCQNSRLRSELEEWAGDKKLVFANFFFWASGDKLQRSLEGLYRSLLFEILNQCPEFINEVFPDTKCNFPRHRFFFFIDGLDEYEGDSTDHFELARGLQKWSFSADIKICTSSRPHTEFLDVFDSNLRMDLHHLTRADIHRFIVAMFEKEQNFDSTNKHCRYMVQNIVNGADGVFLWVRLVVRSLLVGFRHRYPLAHLEQRLERMPRELDSLFERIFNSIDPVDRKKTDQMLILTASYPGINALMFSWLDDLEDPDFPFNAPIEAYSDDEIRGRLEVVEFFHRTAKDYFNEPARYAEITERLSDFDIMDAYRRLVLAEFKFARTMGEYFKTQALGGTQLISCFSKVFDGVADRVADQAPLRFHKEYDKILNHHRQHPFSFPGETTDNSGVIAWGQRFSSVNDYANAVAGDDISYLHWAASTSQHEYIVDQVLSNPKLVNPTDDGRSLLFSAIILGLYEPARGLICDLLKYGASPNHRIPVYSISSTDIRIASIWAIFLFIVGQKCLGHESKNVEMFWVMEELIKSGADSDVHFLLKPKRQEYDVEADSVEDIRFISLEDLVVKERPPNMDTLLGRIIIDFQEPRCNNNVFLDSQLTDGFYAVDNKLNVPGKIIPYEEVKTEDDLLPLGGKPGQVPTDLEQATGLERLELLGKMRGIDVFDMRPLDASRKGTLEDPIIVNGAGDEQYAGCTGYPVDSHIVNWLTVSRERPIERCLECGNVVKLNYVGPDTDAHAHDDHGHGHHAPYEEPKTFADYVKPEYWYR</sequence>
<evidence type="ECO:0000256" key="2">
    <source>
        <dbReference type="ARBA" id="ARBA00004673"/>
    </source>
</evidence>